<evidence type="ECO:0008006" key="3">
    <source>
        <dbReference type="Google" id="ProtNLM"/>
    </source>
</evidence>
<reference evidence="1 2" key="1">
    <citation type="submission" date="2024-09" db="EMBL/GenBank/DDBJ databases">
        <authorList>
            <person name="Sun Q."/>
            <person name="Mori K."/>
        </authorList>
    </citation>
    <scope>NUCLEOTIDE SEQUENCE [LARGE SCALE GENOMIC DNA]</scope>
    <source>
        <strain evidence="1 2">KCTC 23279</strain>
    </source>
</reference>
<accession>A0ABV6EWN4</accession>
<dbReference type="RefSeq" id="WP_378390806.1">
    <property type="nucleotide sequence ID" value="NZ_JBHLWM010000008.1"/>
</dbReference>
<dbReference type="SUPFAM" id="SSF52540">
    <property type="entry name" value="P-loop containing nucleoside triphosphate hydrolases"/>
    <property type="match status" value="1"/>
</dbReference>
<comment type="caution">
    <text evidence="1">The sequence shown here is derived from an EMBL/GenBank/DDBJ whole genome shotgun (WGS) entry which is preliminary data.</text>
</comment>
<gene>
    <name evidence="1" type="ORF">ACFFJ6_19240</name>
</gene>
<dbReference type="EMBL" id="JBHLWM010000008">
    <property type="protein sequence ID" value="MFC0242637.1"/>
    <property type="molecule type" value="Genomic_DNA"/>
</dbReference>
<keyword evidence="2" id="KW-1185">Reference proteome</keyword>
<sequence>MPLRIHLVAGFHGGSGRSLTAALLAYGLHLQARRTLLVRQTYDGSVSAIDPVGATLPFPCTSLLLHPPFELTTGVSIKLAAAINQADARFLIALKHLAIAEVGADGDVVVDLCCHDRACNRATMRGAAVIIVPVRTSVLEIDWAFRSFSHFRDKQRKRRTPVPTLLAAIAPDRERDHQKALLDAMLRESDPERELMPAEPADLIEEVPFLDSAALTALLFERSIWQDPQLMERCRAFAAAVAVHADAYVTRMKGDADDL</sequence>
<dbReference type="Proteomes" id="UP001589775">
    <property type="component" value="Unassembled WGS sequence"/>
</dbReference>
<protein>
    <recommendedName>
        <fullName evidence="3">CobQ/CobB/MinD/ParA nucleotide binding domain-containing protein</fullName>
    </recommendedName>
</protein>
<evidence type="ECO:0000313" key="2">
    <source>
        <dbReference type="Proteomes" id="UP001589775"/>
    </source>
</evidence>
<dbReference type="InterPro" id="IPR027417">
    <property type="entry name" value="P-loop_NTPase"/>
</dbReference>
<name>A0ABV6EWN4_9BRAD</name>
<evidence type="ECO:0000313" key="1">
    <source>
        <dbReference type="EMBL" id="MFC0242637.1"/>
    </source>
</evidence>
<dbReference type="Gene3D" id="3.40.50.300">
    <property type="entry name" value="P-loop containing nucleotide triphosphate hydrolases"/>
    <property type="match status" value="1"/>
</dbReference>
<proteinExistence type="predicted"/>
<organism evidence="1 2">
    <name type="scientific">Rhodopseudomonas telluris</name>
    <dbReference type="NCBI Taxonomy" id="644215"/>
    <lineage>
        <taxon>Bacteria</taxon>
        <taxon>Pseudomonadati</taxon>
        <taxon>Pseudomonadota</taxon>
        <taxon>Alphaproteobacteria</taxon>
        <taxon>Hyphomicrobiales</taxon>
        <taxon>Nitrobacteraceae</taxon>
        <taxon>Rhodopseudomonas</taxon>
    </lineage>
</organism>